<sequence length="253" mass="28580">MREGQVEIHYTIDNTDERACGTIELGIDKGYTEAFVDSEGEFYGKGLGEVLSKESDSLKKKYQKRNKIKAVLEKVEQKNPKKAKRIRKNNLGRKKLNRRKKKPQAKVKTIVFTAVNRVVDKAETIVCEDLTKTFKSRSYGKNANRRLNGWVKGLMGSAIEIVASRRGSTVVMVNAAYTSQACSQCGCLGKRTGNKFHCASGCRAVMQADHNAAVNVLARLYDKELHRWLPFTEVKRILLERCRQSDETAHPEL</sequence>
<keyword evidence="1" id="KW-0238">DNA-binding</keyword>
<organism evidence="3 4">
    <name type="scientific">Candidatus Thiomargarita nelsonii</name>
    <dbReference type="NCBI Taxonomy" id="1003181"/>
    <lineage>
        <taxon>Bacteria</taxon>
        <taxon>Pseudomonadati</taxon>
        <taxon>Pseudomonadota</taxon>
        <taxon>Gammaproteobacteria</taxon>
        <taxon>Thiotrichales</taxon>
        <taxon>Thiotrichaceae</taxon>
        <taxon>Thiomargarita</taxon>
    </lineage>
</organism>
<dbReference type="EMBL" id="LUTY01002445">
    <property type="protein sequence ID" value="OAD20351.1"/>
    <property type="molecule type" value="Genomic_DNA"/>
</dbReference>
<dbReference type="Pfam" id="PF07282">
    <property type="entry name" value="Cas12f1-like_TNB"/>
    <property type="match status" value="1"/>
</dbReference>
<dbReference type="NCBIfam" id="TIGR01766">
    <property type="entry name" value="IS200/IS605 family accessory protein TnpB-like domain"/>
    <property type="match status" value="1"/>
</dbReference>
<feature type="domain" description="Cas12f1-like TNB" evidence="2">
    <location>
        <begin position="158"/>
        <end position="216"/>
    </location>
</feature>
<reference evidence="3 4" key="1">
    <citation type="submission" date="2016-05" db="EMBL/GenBank/DDBJ databases">
        <title>Single-cell genome of chain-forming Candidatus Thiomargarita nelsonii and comparison to other large sulfur-oxidizing bacteria.</title>
        <authorList>
            <person name="Winkel M."/>
            <person name="Salman V."/>
            <person name="Woyke T."/>
            <person name="Schulz-Vogt H."/>
            <person name="Richter M."/>
            <person name="Flood B."/>
            <person name="Bailey J."/>
            <person name="Amann R."/>
            <person name="Mussmann M."/>
        </authorList>
    </citation>
    <scope>NUCLEOTIDE SEQUENCE [LARGE SCALE GENOMIC DNA]</scope>
    <source>
        <strain evidence="3 4">THI036</strain>
    </source>
</reference>
<evidence type="ECO:0000313" key="3">
    <source>
        <dbReference type="EMBL" id="OAD20351.1"/>
    </source>
</evidence>
<evidence type="ECO:0000313" key="4">
    <source>
        <dbReference type="Proteomes" id="UP000076962"/>
    </source>
</evidence>
<evidence type="ECO:0000256" key="1">
    <source>
        <dbReference type="ARBA" id="ARBA00023125"/>
    </source>
</evidence>
<keyword evidence="4" id="KW-1185">Reference proteome</keyword>
<proteinExistence type="predicted"/>
<dbReference type="InterPro" id="IPR010095">
    <property type="entry name" value="Cas12f1-like_TNB"/>
</dbReference>
<dbReference type="GO" id="GO:0003677">
    <property type="term" value="F:DNA binding"/>
    <property type="evidence" value="ECO:0007669"/>
    <property type="project" value="UniProtKB-KW"/>
</dbReference>
<comment type="caution">
    <text evidence="3">The sequence shown here is derived from an EMBL/GenBank/DDBJ whole genome shotgun (WGS) entry which is preliminary data.</text>
</comment>
<dbReference type="AlphaFoldDB" id="A0A176RX58"/>
<dbReference type="Proteomes" id="UP000076962">
    <property type="component" value="Unassembled WGS sequence"/>
</dbReference>
<evidence type="ECO:0000259" key="2">
    <source>
        <dbReference type="Pfam" id="PF07282"/>
    </source>
</evidence>
<accession>A0A176RX58</accession>
<dbReference type="NCBIfam" id="NF040570">
    <property type="entry name" value="guided_TnpB"/>
    <property type="match status" value="1"/>
</dbReference>
<name>A0A176RX58_9GAMM</name>
<gene>
    <name evidence="3" type="ORF">THIOM_003953</name>
</gene>
<protein>
    <submittedName>
        <fullName evidence="3">Protein containing Transposase, IS605 OrfB</fullName>
    </submittedName>
</protein>